<dbReference type="InterPro" id="IPR006283">
    <property type="entry name" value="ThiL-like"/>
</dbReference>
<feature type="binding site" evidence="2">
    <location>
        <position position="209"/>
    </location>
    <ligand>
        <name>Mg(2+)</name>
        <dbReference type="ChEBI" id="CHEBI:18420"/>
        <label>3</label>
    </ligand>
</feature>
<dbReference type="InterPro" id="IPR036676">
    <property type="entry name" value="PurM-like_C_sf"/>
</dbReference>
<feature type="binding site" evidence="2">
    <location>
        <position position="31"/>
    </location>
    <ligand>
        <name>Mg(2+)</name>
        <dbReference type="ChEBI" id="CHEBI:18420"/>
        <label>4</label>
    </ligand>
</feature>
<comment type="caution">
    <text evidence="2">Lacks conserved residue(s) required for the propagation of feature annotation.</text>
</comment>
<feature type="binding site" evidence="2">
    <location>
        <position position="45"/>
    </location>
    <ligand>
        <name>Mg(2+)</name>
        <dbReference type="ChEBI" id="CHEBI:18420"/>
        <label>4</label>
    </ligand>
</feature>
<dbReference type="PIRSF" id="PIRSF005303">
    <property type="entry name" value="Thiam_monoph_kin"/>
    <property type="match status" value="1"/>
</dbReference>
<comment type="miscellaneous">
    <text evidence="2">Reaction mechanism of ThiL seems to utilize a direct, inline transfer of the gamma-phosphate of ATP to TMP rather than a phosphorylated enzyme intermediate.</text>
</comment>
<keyword evidence="2" id="KW-0547">Nucleotide-binding</keyword>
<keyword evidence="1 2" id="KW-0784">Thiamine biosynthesis</keyword>
<gene>
    <name evidence="2" type="primary">thiL</name>
    <name evidence="5" type="ordered locus">Hipma_0276</name>
</gene>
<dbReference type="NCBIfam" id="TIGR01379">
    <property type="entry name" value="thiL"/>
    <property type="match status" value="1"/>
</dbReference>
<feature type="binding site" evidence="2">
    <location>
        <position position="212"/>
    </location>
    <ligand>
        <name>Mg(2+)</name>
        <dbReference type="ChEBI" id="CHEBI:18420"/>
        <label>5</label>
    </ligand>
</feature>
<feature type="domain" description="PurM-like C-terminal" evidence="4">
    <location>
        <begin position="152"/>
        <end position="290"/>
    </location>
</feature>
<dbReference type="STRING" id="760142.Hipma_0276"/>
<dbReference type="Pfam" id="PF02769">
    <property type="entry name" value="AIRS_C"/>
    <property type="match status" value="1"/>
</dbReference>
<feature type="binding site" evidence="2">
    <location>
        <position position="123"/>
    </location>
    <ligand>
        <name>Mg(2+)</name>
        <dbReference type="ChEBI" id="CHEBI:18420"/>
        <label>1</label>
    </ligand>
</feature>
<dbReference type="EC" id="2.7.4.16" evidence="2"/>
<dbReference type="InterPro" id="IPR036921">
    <property type="entry name" value="PurM-like_N_sf"/>
</dbReference>
<comment type="similarity">
    <text evidence="2">Belongs to the thiamine-monophosphate kinase family.</text>
</comment>
<feature type="binding site" evidence="2">
    <location>
        <position position="304"/>
    </location>
    <ligand>
        <name>substrate</name>
    </ligand>
</feature>
<sequence length="307" mass="33498">MKVENIGEFGLIDRIKAFSNSKGHALGIGDDCAIIPQGEREILVSVDALVEGVHFFKNAEPFLLGRKSLAVNISDIAAMAGEPKWAFLSLSLKSGTELSWVDDFLKGFISMADEFGVELLGGDTTKAKETVIGVTIIGENPIGASVKRGTARAGDLVCVSGKIGCSYAGLKALELNLKGYQNFIEAHINPTPRVNEALSIREFATAMIDVSDGFIQDCNHICKQSGVGMKIWWDSIPFCDADFITKEQMLCGGEDYQIAACIDRRFKDKIEKNPYFTIVGEVVEGKEVVIVKDSDVIEIKKCGYEHF</sequence>
<dbReference type="SUPFAM" id="SSF55326">
    <property type="entry name" value="PurM N-terminal domain-like"/>
    <property type="match status" value="1"/>
</dbReference>
<dbReference type="InParanoid" id="F2LXY8"/>
<evidence type="ECO:0000313" key="5">
    <source>
        <dbReference type="EMBL" id="AEA33253.1"/>
    </source>
</evidence>
<dbReference type="GO" id="GO:0005524">
    <property type="term" value="F:ATP binding"/>
    <property type="evidence" value="ECO:0007669"/>
    <property type="project" value="UniProtKB-UniRule"/>
</dbReference>
<feature type="binding site" evidence="2">
    <location>
        <position position="47"/>
    </location>
    <ligand>
        <name>Mg(2+)</name>
        <dbReference type="ChEBI" id="CHEBI:18420"/>
        <label>1</label>
    </ligand>
</feature>
<feature type="binding site" evidence="2">
    <location>
        <position position="148"/>
    </location>
    <ligand>
        <name>ATP</name>
        <dbReference type="ChEBI" id="CHEBI:30616"/>
    </ligand>
</feature>
<feature type="binding site" evidence="2">
    <location>
        <position position="75"/>
    </location>
    <ligand>
        <name>Mg(2+)</name>
        <dbReference type="ChEBI" id="CHEBI:18420"/>
        <label>2</label>
    </ligand>
</feature>
<feature type="binding site" evidence="2">
    <location>
        <position position="75"/>
    </location>
    <ligand>
        <name>Mg(2+)</name>
        <dbReference type="ChEBI" id="CHEBI:18420"/>
        <label>3</label>
    </ligand>
</feature>
<feature type="binding site" evidence="2">
    <location>
        <begin position="122"/>
        <end position="123"/>
    </location>
    <ligand>
        <name>ATP</name>
        <dbReference type="ChEBI" id="CHEBI:30616"/>
    </ligand>
</feature>
<accession>F2LXY8</accession>
<comment type="function">
    <text evidence="2">Catalyzes the ATP-dependent phosphorylation of thiamine-monophosphate (TMP) to form thiamine-pyrophosphate (TPP), the active form of vitamin B1.</text>
</comment>
<keyword evidence="2" id="KW-0479">Metal-binding</keyword>
<dbReference type="GO" id="GO:0009229">
    <property type="term" value="P:thiamine diphosphate biosynthetic process"/>
    <property type="evidence" value="ECO:0007669"/>
    <property type="project" value="UniProtKB-UniRule"/>
</dbReference>
<dbReference type="HAMAP" id="MF_02128">
    <property type="entry name" value="TMP_kinase"/>
    <property type="match status" value="1"/>
</dbReference>
<feature type="binding site" evidence="2">
    <location>
        <position position="54"/>
    </location>
    <ligand>
        <name>substrate</name>
    </ligand>
</feature>
<evidence type="ECO:0000256" key="2">
    <source>
        <dbReference type="HAMAP-Rule" id="MF_02128"/>
    </source>
</evidence>
<dbReference type="OrthoDB" id="9802811at2"/>
<feature type="domain" description="PurM-like N-terminal" evidence="3">
    <location>
        <begin position="29"/>
        <end position="139"/>
    </location>
</feature>
<reference evidence="5 6" key="1">
    <citation type="journal article" date="2011" name="Stand. Genomic Sci.">
        <title>Complete genome sequence of the thermophilic sulfur-reducer Hippea maritima type strain (MH(2)).</title>
        <authorList>
            <person name="Huntemann M."/>
            <person name="Lu M."/>
            <person name="Nolan M."/>
            <person name="Lapidus A."/>
            <person name="Lucas S."/>
            <person name="Hammon N."/>
            <person name="Deshpande S."/>
            <person name="Cheng J.F."/>
            <person name="Tapia R."/>
            <person name="Han C."/>
            <person name="Goodwin L."/>
            <person name="Pitluck S."/>
            <person name="Liolios K."/>
            <person name="Pagani I."/>
            <person name="Ivanova N."/>
            <person name="Ovchinikova G."/>
            <person name="Pati A."/>
            <person name="Chen A."/>
            <person name="Palaniappan K."/>
            <person name="Land M."/>
            <person name="Hauser L."/>
            <person name="Jeffries C.D."/>
            <person name="Detter J.C."/>
            <person name="Brambilla E.M."/>
            <person name="Rohde M."/>
            <person name="Spring S."/>
            <person name="Goker M."/>
            <person name="Woyke T."/>
            <person name="Bristow J."/>
            <person name="Eisen J.A."/>
            <person name="Markowitz V."/>
            <person name="Hugenholtz P."/>
            <person name="Kyrpides N.C."/>
            <person name="Klenk H.P."/>
            <person name="Mavromatis K."/>
        </authorList>
    </citation>
    <scope>NUCLEOTIDE SEQUENCE [LARGE SCALE GENOMIC DNA]</scope>
    <source>
        <strain evidence="6">ATCC 700847 / DSM 10411 / MH2</strain>
    </source>
</reference>
<dbReference type="eggNOG" id="COG0611">
    <property type="taxonomic scope" value="Bacteria"/>
</dbReference>
<feature type="binding site" evidence="2">
    <location>
        <position position="254"/>
    </location>
    <ligand>
        <name>substrate</name>
    </ligand>
</feature>
<dbReference type="CDD" id="cd02194">
    <property type="entry name" value="ThiL"/>
    <property type="match status" value="1"/>
</dbReference>
<dbReference type="InterPro" id="IPR016188">
    <property type="entry name" value="PurM-like_N"/>
</dbReference>
<evidence type="ECO:0000256" key="1">
    <source>
        <dbReference type="ARBA" id="ARBA00022977"/>
    </source>
</evidence>
<keyword evidence="2 5" id="KW-0808">Transferase</keyword>
<keyword evidence="2 5" id="KW-0418">Kinase</keyword>
<dbReference type="GO" id="GO:0009228">
    <property type="term" value="P:thiamine biosynthetic process"/>
    <property type="evidence" value="ECO:0007669"/>
    <property type="project" value="UniProtKB-KW"/>
</dbReference>
<dbReference type="UniPathway" id="UPA00060">
    <property type="reaction ID" value="UER00142"/>
</dbReference>
<dbReference type="RefSeq" id="WP_013681297.1">
    <property type="nucleotide sequence ID" value="NC_015318.1"/>
</dbReference>
<protein>
    <recommendedName>
        <fullName evidence="2">Thiamine-monophosphate kinase</fullName>
        <shortName evidence="2">TMP kinase</shortName>
        <shortName evidence="2">Thiamine-phosphate kinase</shortName>
        <ecNumber evidence="2">2.7.4.16</ecNumber>
    </recommendedName>
</protein>
<feature type="binding site" evidence="2">
    <location>
        <position position="47"/>
    </location>
    <ligand>
        <name>Mg(2+)</name>
        <dbReference type="ChEBI" id="CHEBI:18420"/>
        <label>2</label>
    </ligand>
</feature>
<keyword evidence="2" id="KW-0460">Magnesium</keyword>
<evidence type="ECO:0000313" key="6">
    <source>
        <dbReference type="Proteomes" id="UP000008139"/>
    </source>
</evidence>
<keyword evidence="6" id="KW-1185">Reference proteome</keyword>
<dbReference type="Proteomes" id="UP000008139">
    <property type="component" value="Chromosome"/>
</dbReference>
<feature type="binding site" evidence="2">
    <location>
        <position position="31"/>
    </location>
    <ligand>
        <name>Mg(2+)</name>
        <dbReference type="ChEBI" id="CHEBI:18420"/>
        <label>3</label>
    </ligand>
</feature>
<comment type="pathway">
    <text evidence="2">Cofactor biosynthesis; thiamine diphosphate biosynthesis; thiamine diphosphate from thiamine phosphate: step 1/1.</text>
</comment>
<proteinExistence type="inferred from homology"/>
<dbReference type="FunCoup" id="F2LXY8">
    <property type="interactions" value="314"/>
</dbReference>
<dbReference type="GO" id="GO:0000287">
    <property type="term" value="F:magnesium ion binding"/>
    <property type="evidence" value="ECO:0007669"/>
    <property type="project" value="UniProtKB-UniRule"/>
</dbReference>
<dbReference type="InterPro" id="IPR010918">
    <property type="entry name" value="PurM-like_C_dom"/>
</dbReference>
<dbReference type="SUPFAM" id="SSF56042">
    <property type="entry name" value="PurM C-terminal domain-like"/>
    <property type="match status" value="1"/>
</dbReference>
<organism evidence="5 6">
    <name type="scientific">Hippea maritima (strain ATCC 700847 / DSM 10411 / MH2)</name>
    <dbReference type="NCBI Taxonomy" id="760142"/>
    <lineage>
        <taxon>Bacteria</taxon>
        <taxon>Pseudomonadati</taxon>
        <taxon>Campylobacterota</taxon>
        <taxon>Desulfurellia</taxon>
        <taxon>Desulfurellales</taxon>
        <taxon>Hippeaceae</taxon>
        <taxon>Hippea</taxon>
    </lineage>
</organism>
<evidence type="ECO:0000259" key="3">
    <source>
        <dbReference type="Pfam" id="PF00586"/>
    </source>
</evidence>
<dbReference type="PANTHER" id="PTHR30270">
    <property type="entry name" value="THIAMINE-MONOPHOSPHATE KINASE"/>
    <property type="match status" value="1"/>
</dbReference>
<keyword evidence="2" id="KW-0067">ATP-binding</keyword>
<feature type="binding site" evidence="2">
    <location>
        <position position="75"/>
    </location>
    <ligand>
        <name>Mg(2+)</name>
        <dbReference type="ChEBI" id="CHEBI:18420"/>
        <label>4</label>
    </ligand>
</feature>
<dbReference type="Gene3D" id="3.90.650.10">
    <property type="entry name" value="PurM-like C-terminal domain"/>
    <property type="match status" value="1"/>
</dbReference>
<dbReference type="Pfam" id="PF00586">
    <property type="entry name" value="AIRS"/>
    <property type="match status" value="1"/>
</dbReference>
<comment type="catalytic activity">
    <reaction evidence="2">
        <text>thiamine phosphate + ATP = thiamine diphosphate + ADP</text>
        <dbReference type="Rhea" id="RHEA:15913"/>
        <dbReference type="ChEBI" id="CHEBI:30616"/>
        <dbReference type="ChEBI" id="CHEBI:37575"/>
        <dbReference type="ChEBI" id="CHEBI:58937"/>
        <dbReference type="ChEBI" id="CHEBI:456216"/>
        <dbReference type="EC" id="2.7.4.16"/>
    </reaction>
</comment>
<dbReference type="PANTHER" id="PTHR30270:SF0">
    <property type="entry name" value="THIAMINE-MONOPHOSPHATE KINASE"/>
    <property type="match status" value="1"/>
</dbReference>
<reference evidence="6" key="2">
    <citation type="submission" date="2011-03" db="EMBL/GenBank/DDBJ databases">
        <title>The complete genome of Hippea maritima DSM 10411.</title>
        <authorList>
            <consortium name="US DOE Joint Genome Institute (JGI-PGF)"/>
            <person name="Lucas S."/>
            <person name="Copeland A."/>
            <person name="Lapidus A."/>
            <person name="Bruce D."/>
            <person name="Goodwin L."/>
            <person name="Pitluck S."/>
            <person name="Peters L."/>
            <person name="Kyrpides N."/>
            <person name="Mavromatis K."/>
            <person name="Pagani I."/>
            <person name="Ivanova N."/>
            <person name="Mikhailova N."/>
            <person name="Lu M."/>
            <person name="Detter J.C."/>
            <person name="Tapia R."/>
            <person name="Han C."/>
            <person name="Land M."/>
            <person name="Hauser L."/>
            <person name="Markowitz V."/>
            <person name="Cheng J.-F."/>
            <person name="Hugenholtz P."/>
            <person name="Woyke T."/>
            <person name="Wu D."/>
            <person name="Spring S."/>
            <person name="Schroeder M."/>
            <person name="Brambilla E."/>
            <person name="Klenk H.-P."/>
            <person name="Eisen J.A."/>
        </authorList>
    </citation>
    <scope>NUCLEOTIDE SEQUENCE [LARGE SCALE GENOMIC DNA]</scope>
    <source>
        <strain evidence="6">ATCC 700847 / DSM 10411 / MH2</strain>
    </source>
</reference>
<dbReference type="GO" id="GO:0009030">
    <property type="term" value="F:thiamine-phosphate kinase activity"/>
    <property type="evidence" value="ECO:0007669"/>
    <property type="project" value="UniProtKB-UniRule"/>
</dbReference>
<dbReference type="HOGENOM" id="CLU_046964_1_1_7"/>
<dbReference type="Gene3D" id="3.30.1330.10">
    <property type="entry name" value="PurM-like, N-terminal domain"/>
    <property type="match status" value="1"/>
</dbReference>
<feature type="binding site" evidence="2">
    <location>
        <position position="211"/>
    </location>
    <ligand>
        <name>ATP</name>
        <dbReference type="ChEBI" id="CHEBI:30616"/>
    </ligand>
</feature>
<dbReference type="KEGG" id="hmr:Hipma_0276"/>
<dbReference type="EMBL" id="CP002606">
    <property type="protein sequence ID" value="AEA33253.1"/>
    <property type="molecule type" value="Genomic_DNA"/>
</dbReference>
<dbReference type="AlphaFoldDB" id="F2LXY8"/>
<evidence type="ECO:0000259" key="4">
    <source>
        <dbReference type="Pfam" id="PF02769"/>
    </source>
</evidence>
<name>F2LXY8_HIPMA</name>